<reference evidence="3" key="1">
    <citation type="submission" date="2016-10" db="EMBL/GenBank/DDBJ databases">
        <authorList>
            <person name="Varghese N."/>
            <person name="Submissions S."/>
        </authorList>
    </citation>
    <scope>NUCLEOTIDE SEQUENCE [LARGE SCALE GENOMIC DNA]</scope>
    <source>
        <strain evidence="3">CGMCC 4.2126</strain>
    </source>
</reference>
<accession>A0A1I3VYT2</accession>
<dbReference type="GeneID" id="96300193"/>
<dbReference type="RefSeq" id="WP_093888917.1">
    <property type="nucleotide sequence ID" value="NZ_FOQY01000015.1"/>
</dbReference>
<organism evidence="2 3">
    <name type="scientific">Streptosporangium canum</name>
    <dbReference type="NCBI Taxonomy" id="324952"/>
    <lineage>
        <taxon>Bacteria</taxon>
        <taxon>Bacillati</taxon>
        <taxon>Actinomycetota</taxon>
        <taxon>Actinomycetes</taxon>
        <taxon>Streptosporangiales</taxon>
        <taxon>Streptosporangiaceae</taxon>
        <taxon>Streptosporangium</taxon>
    </lineage>
</organism>
<protein>
    <recommendedName>
        <fullName evidence="4">Neutral zinc metallopeptidase</fullName>
    </recommendedName>
</protein>
<dbReference type="AlphaFoldDB" id="A0A1I3VYT2"/>
<feature type="signal peptide" evidence="1">
    <location>
        <begin position="1"/>
        <end position="24"/>
    </location>
</feature>
<sequence length="261" mass="28591">MLKPLALPAVALIAALLLPGTADALTSPIQSVPALTDNSLYRSGKIKSSECPDGALSIESAPAAKRTITALWRCLNTSWSAHFKHAKLPFAPAKLVVLTEPAPFCGKKWKEGFLSTYCAGTKTAAVLVNDEYYLRTREIYHFTYITALYGAHLQHTTGIARGFSALPYKNKAENFERERRWMLQGSCLSGVFLGSVWKTAGEGSEGWPALLDLVKSNGDHRSKKDRYFAKGKNIVYWLDRGFKSGDPGSCNTWKASSARVA</sequence>
<proteinExistence type="predicted"/>
<gene>
    <name evidence="2" type="ORF">SAMN05216275_11592</name>
</gene>
<name>A0A1I3VYT2_9ACTN</name>
<feature type="chain" id="PRO_5011515653" description="Neutral zinc metallopeptidase" evidence="1">
    <location>
        <begin position="25"/>
        <end position="261"/>
    </location>
</feature>
<evidence type="ECO:0008006" key="4">
    <source>
        <dbReference type="Google" id="ProtNLM"/>
    </source>
</evidence>
<keyword evidence="1" id="KW-0732">Signal</keyword>
<evidence type="ECO:0000313" key="3">
    <source>
        <dbReference type="Proteomes" id="UP000199111"/>
    </source>
</evidence>
<evidence type="ECO:0000256" key="1">
    <source>
        <dbReference type="SAM" id="SignalP"/>
    </source>
</evidence>
<keyword evidence="3" id="KW-1185">Reference proteome</keyword>
<evidence type="ECO:0000313" key="2">
    <source>
        <dbReference type="EMBL" id="SFK00544.1"/>
    </source>
</evidence>
<dbReference type="EMBL" id="FOQY01000015">
    <property type="protein sequence ID" value="SFK00544.1"/>
    <property type="molecule type" value="Genomic_DNA"/>
</dbReference>
<dbReference type="Proteomes" id="UP000199111">
    <property type="component" value="Unassembled WGS sequence"/>
</dbReference>